<evidence type="ECO:0000256" key="8">
    <source>
        <dbReference type="SAM" id="Phobius"/>
    </source>
</evidence>
<dbReference type="PROSITE" id="PS01095">
    <property type="entry name" value="GH18_1"/>
    <property type="match status" value="1"/>
</dbReference>
<feature type="transmembrane region" description="Helical" evidence="8">
    <location>
        <begin position="6"/>
        <end position="26"/>
    </location>
</feature>
<accession>A0A291QPC6</accession>
<dbReference type="AlphaFoldDB" id="A0A291QPC6"/>
<gene>
    <name evidence="10" type="ORF">COR50_01000</name>
</gene>
<keyword evidence="4" id="KW-0146">Chitin degradation</keyword>
<name>A0A291QPC6_9BACT</name>
<dbReference type="SUPFAM" id="SSF54556">
    <property type="entry name" value="Chitinase insertion domain"/>
    <property type="match status" value="1"/>
</dbReference>
<protein>
    <recommendedName>
        <fullName evidence="2">chitinase</fullName>
        <ecNumber evidence="2">3.2.1.14</ecNumber>
    </recommendedName>
</protein>
<evidence type="ECO:0000256" key="7">
    <source>
        <dbReference type="RuleBase" id="RU004453"/>
    </source>
</evidence>
<keyword evidence="8" id="KW-0812">Transmembrane</keyword>
<dbReference type="PROSITE" id="PS51910">
    <property type="entry name" value="GH18_2"/>
    <property type="match status" value="1"/>
</dbReference>
<keyword evidence="4" id="KW-0624">Polysaccharide degradation</keyword>
<keyword evidence="11" id="KW-1185">Reference proteome</keyword>
<reference evidence="10 11" key="1">
    <citation type="submission" date="2017-10" db="EMBL/GenBank/DDBJ databases">
        <title>Paenichitinophaga pekingensis gen. nov., sp. nov., isolated from activated sludge.</title>
        <authorList>
            <person name="Jin D."/>
            <person name="Kong X."/>
            <person name="Deng Y."/>
            <person name="Bai Z."/>
        </authorList>
    </citation>
    <scope>NUCLEOTIDE SEQUENCE [LARGE SCALE GENOMIC DNA]</scope>
    <source>
        <strain evidence="10 11">13</strain>
    </source>
</reference>
<keyword evidence="3 6" id="KW-0378">Hydrolase</keyword>
<dbReference type="Pfam" id="PF00704">
    <property type="entry name" value="Glyco_hydro_18"/>
    <property type="match status" value="1"/>
</dbReference>
<dbReference type="PANTHER" id="PTHR11177">
    <property type="entry name" value="CHITINASE"/>
    <property type="match status" value="1"/>
</dbReference>
<evidence type="ECO:0000256" key="5">
    <source>
        <dbReference type="ARBA" id="ARBA00023295"/>
    </source>
</evidence>
<dbReference type="GO" id="GO:0008843">
    <property type="term" value="F:endochitinase activity"/>
    <property type="evidence" value="ECO:0007669"/>
    <property type="project" value="UniProtKB-EC"/>
</dbReference>
<comment type="similarity">
    <text evidence="7">Belongs to the glycosyl hydrolase 18 family.</text>
</comment>
<dbReference type="InterPro" id="IPR001223">
    <property type="entry name" value="Glyco_hydro18_cat"/>
</dbReference>
<evidence type="ECO:0000256" key="4">
    <source>
        <dbReference type="ARBA" id="ARBA00023024"/>
    </source>
</evidence>
<dbReference type="Proteomes" id="UP000220133">
    <property type="component" value="Chromosome"/>
</dbReference>
<evidence type="ECO:0000256" key="3">
    <source>
        <dbReference type="ARBA" id="ARBA00022801"/>
    </source>
</evidence>
<keyword evidence="8" id="KW-0472">Membrane</keyword>
<dbReference type="OrthoDB" id="9775889at2"/>
<dbReference type="InterPro" id="IPR017853">
    <property type="entry name" value="GH"/>
</dbReference>
<evidence type="ECO:0000256" key="1">
    <source>
        <dbReference type="ARBA" id="ARBA00000822"/>
    </source>
</evidence>
<dbReference type="GO" id="GO:0008061">
    <property type="term" value="F:chitin binding"/>
    <property type="evidence" value="ECO:0007669"/>
    <property type="project" value="InterPro"/>
</dbReference>
<dbReference type="SMART" id="SM00636">
    <property type="entry name" value="Glyco_18"/>
    <property type="match status" value="1"/>
</dbReference>
<dbReference type="InterPro" id="IPR001579">
    <property type="entry name" value="Glyco_hydro_18_chit_AS"/>
</dbReference>
<evidence type="ECO:0000313" key="11">
    <source>
        <dbReference type="Proteomes" id="UP000220133"/>
    </source>
</evidence>
<evidence type="ECO:0000256" key="2">
    <source>
        <dbReference type="ARBA" id="ARBA00012729"/>
    </source>
</evidence>
<dbReference type="Gene3D" id="3.20.20.80">
    <property type="entry name" value="Glycosidases"/>
    <property type="match status" value="1"/>
</dbReference>
<dbReference type="EMBL" id="CP023777">
    <property type="protein sequence ID" value="ATL45848.1"/>
    <property type="molecule type" value="Genomic_DNA"/>
</dbReference>
<keyword evidence="8" id="KW-1133">Transmembrane helix</keyword>
<dbReference type="RefSeq" id="WP_098192238.1">
    <property type="nucleotide sequence ID" value="NZ_CP023777.1"/>
</dbReference>
<dbReference type="CDD" id="cd06548">
    <property type="entry name" value="GH18_chitinase"/>
    <property type="match status" value="1"/>
</dbReference>
<dbReference type="PANTHER" id="PTHR11177:SF317">
    <property type="entry name" value="CHITINASE 12-RELATED"/>
    <property type="match status" value="1"/>
</dbReference>
<dbReference type="InterPro" id="IPR011583">
    <property type="entry name" value="Chitinase_II/V-like_cat"/>
</dbReference>
<comment type="catalytic activity">
    <reaction evidence="1">
        <text>Random endo-hydrolysis of N-acetyl-beta-D-glucosaminide (1-&gt;4)-beta-linkages in chitin and chitodextrins.</text>
        <dbReference type="EC" id="3.2.1.14"/>
    </reaction>
</comment>
<keyword evidence="5 6" id="KW-0326">Glycosidase</keyword>
<dbReference type="KEGG" id="cbae:COR50_01000"/>
<evidence type="ECO:0000259" key="9">
    <source>
        <dbReference type="PROSITE" id="PS51910"/>
    </source>
</evidence>
<evidence type="ECO:0000256" key="6">
    <source>
        <dbReference type="RuleBase" id="RU000489"/>
    </source>
</evidence>
<dbReference type="InterPro" id="IPR050314">
    <property type="entry name" value="Glycosyl_Hydrlase_18"/>
</dbReference>
<feature type="domain" description="GH18" evidence="9">
    <location>
        <begin position="33"/>
        <end position="378"/>
    </location>
</feature>
<dbReference type="EC" id="3.2.1.14" evidence="2"/>
<dbReference type="SUPFAM" id="SSF51445">
    <property type="entry name" value="(Trans)glycosidases"/>
    <property type="match status" value="1"/>
</dbReference>
<dbReference type="InterPro" id="IPR029070">
    <property type="entry name" value="Chitinase_insertion_sf"/>
</dbReference>
<proteinExistence type="inferred from homology"/>
<dbReference type="Gene3D" id="3.10.50.10">
    <property type="match status" value="1"/>
</dbReference>
<evidence type="ECO:0000313" key="10">
    <source>
        <dbReference type="EMBL" id="ATL45848.1"/>
    </source>
</evidence>
<keyword evidence="4" id="KW-0119">Carbohydrate metabolism</keyword>
<organism evidence="10 11">
    <name type="scientific">Chitinophaga caeni</name>
    <dbReference type="NCBI Taxonomy" id="2029983"/>
    <lineage>
        <taxon>Bacteria</taxon>
        <taxon>Pseudomonadati</taxon>
        <taxon>Bacteroidota</taxon>
        <taxon>Chitinophagia</taxon>
        <taxon>Chitinophagales</taxon>
        <taxon>Chitinophagaceae</taxon>
        <taxon>Chitinophaga</taxon>
    </lineage>
</organism>
<dbReference type="GO" id="GO:0005975">
    <property type="term" value="P:carbohydrate metabolic process"/>
    <property type="evidence" value="ECO:0007669"/>
    <property type="project" value="InterPro"/>
</dbReference>
<dbReference type="GO" id="GO:0006032">
    <property type="term" value="P:chitin catabolic process"/>
    <property type="evidence" value="ECO:0007669"/>
    <property type="project" value="UniProtKB-KW"/>
</dbReference>
<sequence>MNHKKWIGSVFIAMLTLTVTVLNVLANGKPVKKVVIGYVGGYNGIFDVSMIDANKLTHINYAFVDIKNGEAWLHNEATDTVNFRMLNSLKKINPSLKILISIGGWAWSENFSDAVLTEAARKKFAASAVDIMEKYNLDGVDIDWEYPAIPGEEGNVYRPEDTRNFTLMFKALREALDEAGKKDGQHYLLTAAVGASTRNVETTEMDQVATYMDYINLMTYDYKTGGSKIAGHHANLYGSTDNPDESSADRSVKAYIAAGVPPSKIVLGLAFYGRAWKMPSGKNLGLNETPESAAWGGGYTKIKDTLMKTGGYKYYWDKKAQAPYLFNENDKIFITMDDEKSVKIKCKYVKKNGLAGVMFWEYSSDPKGYLLTTVHNNL</sequence>